<sequence>MWLFMAFLLVPLIEIGLFIQVGGLIGLWPTLLIVVLTAVLGTYLVKAQGARAMNDLRRSFSQLEDPSEPLAHGAMILVSGALLLTPGFFTDAVGFALLAPPVRVAVFRWLRKRVTVTRFQMGGQMGGQFSEGRPGGQPGAQPPRHPASKDVIDGEFTEMPSGKSPTHPGSGWTRH</sequence>
<dbReference type="PANTHER" id="PTHR35335:SF1">
    <property type="entry name" value="UPF0716 PROTEIN FXSA"/>
    <property type="match status" value="1"/>
</dbReference>
<keyword evidence="4" id="KW-1185">Reference proteome</keyword>
<dbReference type="RefSeq" id="WP_209361255.1">
    <property type="nucleotide sequence ID" value="NZ_JAGISH010000006.1"/>
</dbReference>
<organism evidence="3 4">
    <name type="scientific">Sagittula salina</name>
    <dbReference type="NCBI Taxonomy" id="2820268"/>
    <lineage>
        <taxon>Bacteria</taxon>
        <taxon>Pseudomonadati</taxon>
        <taxon>Pseudomonadota</taxon>
        <taxon>Alphaproteobacteria</taxon>
        <taxon>Rhodobacterales</taxon>
        <taxon>Roseobacteraceae</taxon>
        <taxon>Sagittula</taxon>
    </lineage>
</organism>
<reference evidence="3" key="1">
    <citation type="submission" date="2021-03" db="EMBL/GenBank/DDBJ databases">
        <title>Sagittula salina sp. nov. strain M10.9X isolated from the marine waste.</title>
        <authorList>
            <person name="Satari L."/>
            <person name="Molina-Menor E."/>
            <person name="Vidal-Verdu A."/>
            <person name="Pascual J."/>
            <person name="Pereto J."/>
            <person name="Porcar M."/>
        </authorList>
    </citation>
    <scope>NUCLEOTIDE SEQUENCE</scope>
    <source>
        <strain evidence="3">M10.9X</strain>
    </source>
</reference>
<proteinExistence type="predicted"/>
<comment type="caution">
    <text evidence="3">The sequence shown here is derived from an EMBL/GenBank/DDBJ whole genome shotgun (WGS) entry which is preliminary data.</text>
</comment>
<keyword evidence="2" id="KW-1133">Transmembrane helix</keyword>
<feature type="region of interest" description="Disordered" evidence="1">
    <location>
        <begin position="123"/>
        <end position="175"/>
    </location>
</feature>
<dbReference type="EMBL" id="JAGISH010000006">
    <property type="protein sequence ID" value="MBP0483322.1"/>
    <property type="molecule type" value="Genomic_DNA"/>
</dbReference>
<evidence type="ECO:0000313" key="3">
    <source>
        <dbReference type="EMBL" id="MBP0483322.1"/>
    </source>
</evidence>
<protein>
    <submittedName>
        <fullName evidence="3">FxsA family protein</fullName>
    </submittedName>
</protein>
<dbReference type="AlphaFoldDB" id="A0A940MQV7"/>
<dbReference type="InterPro" id="IPR007313">
    <property type="entry name" value="FxsA"/>
</dbReference>
<dbReference type="NCBIfam" id="NF008528">
    <property type="entry name" value="PRK11463.1-2"/>
    <property type="match status" value="1"/>
</dbReference>
<accession>A0A940MQV7</accession>
<evidence type="ECO:0000313" key="4">
    <source>
        <dbReference type="Proteomes" id="UP000675940"/>
    </source>
</evidence>
<keyword evidence="2" id="KW-0812">Transmembrane</keyword>
<dbReference type="Proteomes" id="UP000675940">
    <property type="component" value="Unassembled WGS sequence"/>
</dbReference>
<evidence type="ECO:0000256" key="2">
    <source>
        <dbReference type="SAM" id="Phobius"/>
    </source>
</evidence>
<evidence type="ECO:0000256" key="1">
    <source>
        <dbReference type="SAM" id="MobiDB-lite"/>
    </source>
</evidence>
<dbReference type="GO" id="GO:0016020">
    <property type="term" value="C:membrane"/>
    <property type="evidence" value="ECO:0007669"/>
    <property type="project" value="InterPro"/>
</dbReference>
<name>A0A940MQV7_9RHOB</name>
<dbReference type="Pfam" id="PF04186">
    <property type="entry name" value="FxsA"/>
    <property type="match status" value="1"/>
</dbReference>
<dbReference type="PANTHER" id="PTHR35335">
    <property type="entry name" value="UPF0716 PROTEIN FXSA"/>
    <property type="match status" value="1"/>
</dbReference>
<feature type="transmembrane region" description="Helical" evidence="2">
    <location>
        <begin position="28"/>
        <end position="45"/>
    </location>
</feature>
<gene>
    <name evidence="3" type="ORF">J5474_12565</name>
</gene>
<keyword evidence="2" id="KW-0472">Membrane</keyword>